<comment type="catalytic activity">
    <reaction evidence="8">
        <text>2-[(3S)-amino-3-carboxypropyl]-L-histidyl-[translation elongation factor 2] + 4 S-adenosyl-L-methionine = diphthine methyl ester-[translation elongation factor 2] + 4 S-adenosyl-L-homocysteine + 3 H(+)</text>
        <dbReference type="Rhea" id="RHEA:42652"/>
        <dbReference type="Rhea" id="RHEA-COMP:9749"/>
        <dbReference type="Rhea" id="RHEA-COMP:10173"/>
        <dbReference type="ChEBI" id="CHEBI:15378"/>
        <dbReference type="ChEBI" id="CHEBI:57856"/>
        <dbReference type="ChEBI" id="CHEBI:59789"/>
        <dbReference type="ChEBI" id="CHEBI:73995"/>
        <dbReference type="ChEBI" id="CHEBI:79005"/>
        <dbReference type="EC" id="2.1.1.314"/>
    </reaction>
</comment>
<keyword evidence="5" id="KW-0489">Methyltransferase</keyword>
<comment type="caution">
    <text evidence="11">The sequence shown here is derived from an EMBL/GenBank/DDBJ whole genome shotgun (WGS) entry which is preliminary data.</text>
</comment>
<dbReference type="Gene3D" id="3.40.1010.10">
    <property type="entry name" value="Cobalt-precorrin-4 Transmethylase, Domain 1"/>
    <property type="match status" value="1"/>
</dbReference>
<comment type="function">
    <text evidence="1">S-adenosyl-L-methionine-dependent methyltransferase that catalyzes four methylations of the modified target histidine residue in translation elongation factor 2 (EF-2), to form an intermediate called diphthine methyl ester. The four successive methylation reactions represent the second step of diphthamide biosynthesis.</text>
</comment>
<evidence type="ECO:0000256" key="7">
    <source>
        <dbReference type="ARBA" id="ARBA00022691"/>
    </source>
</evidence>
<keyword evidence="12" id="KW-1185">Reference proteome</keyword>
<evidence type="ECO:0000256" key="3">
    <source>
        <dbReference type="ARBA" id="ARBA00006729"/>
    </source>
</evidence>
<dbReference type="Proteomes" id="UP001141327">
    <property type="component" value="Unassembled WGS sequence"/>
</dbReference>
<keyword evidence="7" id="KW-0949">S-adenosyl-L-methionine</keyword>
<feature type="region of interest" description="Disordered" evidence="9">
    <location>
        <begin position="268"/>
        <end position="290"/>
    </location>
</feature>
<evidence type="ECO:0000256" key="5">
    <source>
        <dbReference type="ARBA" id="ARBA00022603"/>
    </source>
</evidence>
<dbReference type="InterPro" id="IPR014777">
    <property type="entry name" value="4pyrrole_Mease_sub1"/>
</dbReference>
<dbReference type="PANTHER" id="PTHR10882:SF0">
    <property type="entry name" value="DIPHTHINE METHYL ESTER SYNTHASE"/>
    <property type="match status" value="1"/>
</dbReference>
<dbReference type="NCBIfam" id="TIGR00522">
    <property type="entry name" value="dph5"/>
    <property type="match status" value="1"/>
</dbReference>
<sequence>MVLFLIGLGLGDVRDVSVRALDVIRRAYKVYLESYTSILMQGTAAMVELYGRPVIEADRTFVEQGCEQMLTEAKEHEVCLLIVGDVFCATTHADIFVRAKQLGITVKTIHNAGIMTGVGCTGLELYRFGYTVTVPFFTDSWKPDSFYDRIAQNMRANMHTLVLLDIKVKEQSIENLMRGRQVFEPPRYMTVNRCLEQLLEVEETRKEGVLSADMMAVGVARVGTDTQHIAAGPLASLVDLDFGPPLHCVIIPSKSLSDMERAMLGLFPPRSYEPQPEVAAPAQAPAAPSQ</sequence>
<protein>
    <recommendedName>
        <fullName evidence="4">diphthine methyl ester synthase</fullName>
        <ecNumber evidence="4">2.1.1.314</ecNumber>
    </recommendedName>
</protein>
<dbReference type="InterPro" id="IPR000878">
    <property type="entry name" value="4pyrrol_Mease"/>
</dbReference>
<accession>A0ABQ8UQ52</accession>
<evidence type="ECO:0000313" key="12">
    <source>
        <dbReference type="Proteomes" id="UP001141327"/>
    </source>
</evidence>
<evidence type="ECO:0000256" key="9">
    <source>
        <dbReference type="SAM" id="MobiDB-lite"/>
    </source>
</evidence>
<feature type="compositionally biased region" description="Low complexity" evidence="9">
    <location>
        <begin position="273"/>
        <end position="290"/>
    </location>
</feature>
<proteinExistence type="inferred from homology"/>
<dbReference type="InterPro" id="IPR014776">
    <property type="entry name" value="4pyrrole_Mease_sub2"/>
</dbReference>
<dbReference type="PIRSF" id="PIRSF036432">
    <property type="entry name" value="Diphthine_synth"/>
    <property type="match status" value="1"/>
</dbReference>
<evidence type="ECO:0000256" key="6">
    <source>
        <dbReference type="ARBA" id="ARBA00022679"/>
    </source>
</evidence>
<dbReference type="EC" id="2.1.1.314" evidence="4"/>
<comment type="similarity">
    <text evidence="3">Belongs to the diphthine synthase family.</text>
</comment>
<evidence type="ECO:0000256" key="8">
    <source>
        <dbReference type="ARBA" id="ARBA00048752"/>
    </source>
</evidence>
<evidence type="ECO:0000259" key="10">
    <source>
        <dbReference type="Pfam" id="PF00590"/>
    </source>
</evidence>
<dbReference type="SUPFAM" id="SSF53790">
    <property type="entry name" value="Tetrapyrrole methylase"/>
    <property type="match status" value="1"/>
</dbReference>
<dbReference type="Pfam" id="PF00590">
    <property type="entry name" value="TP_methylase"/>
    <property type="match status" value="1"/>
</dbReference>
<dbReference type="PANTHER" id="PTHR10882">
    <property type="entry name" value="DIPHTHINE SYNTHASE"/>
    <property type="match status" value="1"/>
</dbReference>
<dbReference type="EMBL" id="JAPMOS010000013">
    <property type="protein sequence ID" value="KAJ4460413.1"/>
    <property type="molecule type" value="Genomic_DNA"/>
</dbReference>
<organism evidence="11 12">
    <name type="scientific">Paratrimastix pyriformis</name>
    <dbReference type="NCBI Taxonomy" id="342808"/>
    <lineage>
        <taxon>Eukaryota</taxon>
        <taxon>Metamonada</taxon>
        <taxon>Preaxostyla</taxon>
        <taxon>Paratrimastigidae</taxon>
        <taxon>Paratrimastix</taxon>
    </lineage>
</organism>
<dbReference type="InterPro" id="IPR035996">
    <property type="entry name" value="4pyrrol_Methylase_sf"/>
</dbReference>
<reference evidence="11" key="1">
    <citation type="journal article" date="2022" name="bioRxiv">
        <title>Genomics of Preaxostyla Flagellates Illuminates Evolutionary Transitions and the Path Towards Mitochondrial Loss.</title>
        <authorList>
            <person name="Novak L.V.F."/>
            <person name="Treitli S.C."/>
            <person name="Pyrih J."/>
            <person name="Halakuc P."/>
            <person name="Pipaliya S.V."/>
            <person name="Vacek V."/>
            <person name="Brzon O."/>
            <person name="Soukal P."/>
            <person name="Eme L."/>
            <person name="Dacks J.B."/>
            <person name="Karnkowska A."/>
            <person name="Elias M."/>
            <person name="Hampl V."/>
        </authorList>
    </citation>
    <scope>NUCLEOTIDE SEQUENCE</scope>
    <source>
        <strain evidence="11">RCP-MX</strain>
    </source>
</reference>
<keyword evidence="6" id="KW-0808">Transferase</keyword>
<name>A0ABQ8UQ52_9EUKA</name>
<evidence type="ECO:0000256" key="2">
    <source>
        <dbReference type="ARBA" id="ARBA00005156"/>
    </source>
</evidence>
<evidence type="ECO:0000313" key="11">
    <source>
        <dbReference type="EMBL" id="KAJ4460413.1"/>
    </source>
</evidence>
<comment type="pathway">
    <text evidence="2">Protein modification; peptidyl-diphthamide biosynthesis.</text>
</comment>
<dbReference type="HAMAP" id="MF_01084">
    <property type="entry name" value="Diphthine_synth"/>
    <property type="match status" value="1"/>
</dbReference>
<gene>
    <name evidence="11" type="ORF">PAPYR_3446</name>
</gene>
<evidence type="ECO:0000256" key="1">
    <source>
        <dbReference type="ARBA" id="ARBA00004006"/>
    </source>
</evidence>
<dbReference type="CDD" id="cd11647">
    <property type="entry name" value="DHP5_DphB"/>
    <property type="match status" value="1"/>
</dbReference>
<dbReference type="InterPro" id="IPR004551">
    <property type="entry name" value="Dphthn_synthase"/>
</dbReference>
<feature type="domain" description="Tetrapyrrole methylase" evidence="10">
    <location>
        <begin position="3"/>
        <end position="237"/>
    </location>
</feature>
<dbReference type="Gene3D" id="3.30.950.10">
    <property type="entry name" value="Methyltransferase, Cobalt-precorrin-4 Transmethylase, Domain 2"/>
    <property type="match status" value="1"/>
</dbReference>
<evidence type="ECO:0000256" key="4">
    <source>
        <dbReference type="ARBA" id="ARBA00011927"/>
    </source>
</evidence>